<dbReference type="InterPro" id="IPR036264">
    <property type="entry name" value="Bact_exopeptidase_dim_dom"/>
</dbReference>
<dbReference type="Gene3D" id="3.40.630.10">
    <property type="entry name" value="Zn peptidases"/>
    <property type="match status" value="1"/>
</dbReference>
<dbReference type="SUPFAM" id="SSF53187">
    <property type="entry name" value="Zn-dependent exopeptidases"/>
    <property type="match status" value="1"/>
</dbReference>
<dbReference type="GO" id="GO:0006508">
    <property type="term" value="P:proteolysis"/>
    <property type="evidence" value="ECO:0007669"/>
    <property type="project" value="UniProtKB-KW"/>
</dbReference>
<evidence type="ECO:0000256" key="2">
    <source>
        <dbReference type="ARBA" id="ARBA00006247"/>
    </source>
</evidence>
<keyword evidence="4" id="KW-0479">Metal-binding</keyword>
<keyword evidence="3" id="KW-0645">Protease</keyword>
<dbReference type="GO" id="GO:0008777">
    <property type="term" value="F:acetylornithine deacetylase activity"/>
    <property type="evidence" value="ECO:0007669"/>
    <property type="project" value="TreeGrafter"/>
</dbReference>
<dbReference type="SUPFAM" id="SSF55031">
    <property type="entry name" value="Bacterial exopeptidase dimerisation domain"/>
    <property type="match status" value="1"/>
</dbReference>
<dbReference type="CDD" id="cd03888">
    <property type="entry name" value="M20_PepV"/>
    <property type="match status" value="1"/>
</dbReference>
<name>A0A323TEW5_9BACI</name>
<evidence type="ECO:0000256" key="5">
    <source>
        <dbReference type="ARBA" id="ARBA00022801"/>
    </source>
</evidence>
<dbReference type="AlphaFoldDB" id="A0A323TEW5"/>
<dbReference type="EMBL" id="PDOD01000002">
    <property type="protein sequence ID" value="PYZ93812.1"/>
    <property type="molecule type" value="Genomic_DNA"/>
</dbReference>
<comment type="caution">
    <text evidence="9">The sequence shown here is derived from an EMBL/GenBank/DDBJ whole genome shotgun (WGS) entry which is preliminary data.</text>
</comment>
<evidence type="ECO:0000313" key="10">
    <source>
        <dbReference type="Proteomes" id="UP000248214"/>
    </source>
</evidence>
<dbReference type="NCBIfam" id="NF005591">
    <property type="entry name" value="PRK07318.1"/>
    <property type="match status" value="1"/>
</dbReference>
<evidence type="ECO:0000256" key="3">
    <source>
        <dbReference type="ARBA" id="ARBA00022670"/>
    </source>
</evidence>
<dbReference type="NCBIfam" id="TIGR01887">
    <property type="entry name" value="dipeptidaselike"/>
    <property type="match status" value="1"/>
</dbReference>
<dbReference type="GO" id="GO:0008270">
    <property type="term" value="F:zinc ion binding"/>
    <property type="evidence" value="ECO:0007669"/>
    <property type="project" value="InterPro"/>
</dbReference>
<dbReference type="Pfam" id="PF01546">
    <property type="entry name" value="Peptidase_M20"/>
    <property type="match status" value="1"/>
</dbReference>
<dbReference type="InterPro" id="IPR010964">
    <property type="entry name" value="M20A_pepV-rel"/>
</dbReference>
<dbReference type="Proteomes" id="UP000248214">
    <property type="component" value="Unassembled WGS sequence"/>
</dbReference>
<dbReference type="GO" id="GO:0006526">
    <property type="term" value="P:L-arginine biosynthetic process"/>
    <property type="evidence" value="ECO:0007669"/>
    <property type="project" value="TreeGrafter"/>
</dbReference>
<dbReference type="Gene3D" id="3.30.70.360">
    <property type="match status" value="2"/>
</dbReference>
<protein>
    <submittedName>
        <fullName evidence="9">Dipeptidase PepV</fullName>
    </submittedName>
</protein>
<keyword evidence="6" id="KW-0862">Zinc</keyword>
<dbReference type="PANTHER" id="PTHR43808">
    <property type="entry name" value="ACETYLORNITHINE DEACETYLASE"/>
    <property type="match status" value="1"/>
</dbReference>
<dbReference type="PANTHER" id="PTHR43808:SF31">
    <property type="entry name" value="N-ACETYL-L-CITRULLINE DEACETYLASE"/>
    <property type="match status" value="1"/>
</dbReference>
<evidence type="ECO:0000256" key="1">
    <source>
        <dbReference type="ARBA" id="ARBA00001947"/>
    </source>
</evidence>
<evidence type="ECO:0000313" key="9">
    <source>
        <dbReference type="EMBL" id="PYZ93812.1"/>
    </source>
</evidence>
<comment type="similarity">
    <text evidence="2">Belongs to the peptidase M20A family.</text>
</comment>
<proteinExistence type="inferred from homology"/>
<organism evidence="9 10">
    <name type="scientific">Salipaludibacillus keqinensis</name>
    <dbReference type="NCBI Taxonomy" id="2045207"/>
    <lineage>
        <taxon>Bacteria</taxon>
        <taxon>Bacillati</taxon>
        <taxon>Bacillota</taxon>
        <taxon>Bacilli</taxon>
        <taxon>Bacillales</taxon>
        <taxon>Bacillaceae</taxon>
    </lineage>
</organism>
<dbReference type="RefSeq" id="WP_110609844.1">
    <property type="nucleotide sequence ID" value="NZ_PDOD01000002.1"/>
</dbReference>
<keyword evidence="7" id="KW-0224">Dipeptidase</keyword>
<dbReference type="InterPro" id="IPR002933">
    <property type="entry name" value="Peptidase_M20"/>
</dbReference>
<dbReference type="GO" id="GO:0016805">
    <property type="term" value="F:dipeptidase activity"/>
    <property type="evidence" value="ECO:0007669"/>
    <property type="project" value="UniProtKB-KW"/>
</dbReference>
<evidence type="ECO:0000256" key="7">
    <source>
        <dbReference type="ARBA" id="ARBA00022997"/>
    </source>
</evidence>
<reference evidence="9 10" key="1">
    <citation type="submission" date="2017-10" db="EMBL/GenBank/DDBJ databases">
        <title>Bacillus sp. nov., a halophilic bacterium isolated from a Keqin Lake.</title>
        <authorList>
            <person name="Wang H."/>
        </authorList>
    </citation>
    <scope>NUCLEOTIDE SEQUENCE [LARGE SCALE GENOMIC DNA]</scope>
    <source>
        <strain evidence="9 10">KQ-12</strain>
    </source>
</reference>
<dbReference type="OrthoDB" id="9761532at2"/>
<evidence type="ECO:0000256" key="4">
    <source>
        <dbReference type="ARBA" id="ARBA00022723"/>
    </source>
</evidence>
<keyword evidence="5" id="KW-0378">Hydrolase</keyword>
<evidence type="ECO:0000256" key="8">
    <source>
        <dbReference type="ARBA" id="ARBA00023049"/>
    </source>
</evidence>
<keyword evidence="10" id="KW-1185">Reference proteome</keyword>
<dbReference type="GO" id="GO:0008237">
    <property type="term" value="F:metallopeptidase activity"/>
    <property type="evidence" value="ECO:0007669"/>
    <property type="project" value="UniProtKB-KW"/>
</dbReference>
<evidence type="ECO:0000256" key="6">
    <source>
        <dbReference type="ARBA" id="ARBA00022833"/>
    </source>
</evidence>
<keyword evidence="8" id="KW-0482">Metalloprotease</keyword>
<comment type="cofactor">
    <cofactor evidence="1">
        <name>Zn(2+)</name>
        <dbReference type="ChEBI" id="CHEBI:29105"/>
    </cofactor>
</comment>
<dbReference type="InterPro" id="IPR050072">
    <property type="entry name" value="Peptidase_M20A"/>
</dbReference>
<gene>
    <name evidence="9" type="ORF">CR194_11745</name>
</gene>
<accession>A0A323TEW5</accession>
<sequence>MNWKNEVDKRKGTIVKDTQSFLQIESVLDEKTVSKQAPFGEKIREAYDWLLHKAKQEGFKVKDHDGYAAHIEWGTGEEIVGILCHIDVVPGGDDWTSPAFNAEIRDEKIYARGALDDKGPTMACYYALKILKDAGIETGKRVRLIIGTDEESQWRCVDHYFKHEEMPSLGFAPDADFPIIYAEKGICDFIYETKLTSNTGLVRSFHSGHRLNMVPDRAVAKLDIKQVENTSKLRNLFHQYLVHNDCKGSLNIRDSNVELTLNGFSAHGMEPEDGVNAGLLLAGFLIKLPLNIEEKNFITPLVAMFLKDSRGENIDIAYSDEQLGDLTINIGQMMYEQGSESKIGINLRYPEGASFDVIKRSLDDHFQAYGYVGDTRVHETPHAMDKDHELVKILSKVYEEETGEQAELLAIGGGTYARALNAGVAFGPLFPGQKDVIHQADEYISIKHLLAMTVIYTRAVYELAKR</sequence>